<evidence type="ECO:0000256" key="1">
    <source>
        <dbReference type="SAM" id="Phobius"/>
    </source>
</evidence>
<sequence>MDAGQIYSCRRPILAGKGVPKLGSCYIERSRSLLEAFSRSQDVLRVFFGVLFWMSLFFWSCAWDGRSSIGPNKRS</sequence>
<dbReference type="EMBL" id="CACRZD030000009">
    <property type="protein sequence ID" value="CAA6665626.1"/>
    <property type="molecule type" value="Genomic_DNA"/>
</dbReference>
<keyword evidence="3" id="KW-1185">Reference proteome</keyword>
<feature type="transmembrane region" description="Helical" evidence="1">
    <location>
        <begin position="43"/>
        <end position="63"/>
    </location>
</feature>
<keyword evidence="1" id="KW-0812">Transmembrane</keyword>
<dbReference type="PANTHER" id="PTHR37706:SF2">
    <property type="entry name" value="TRANSMEMBRANE PROTEIN"/>
    <property type="match status" value="1"/>
</dbReference>
<reference evidence="2 3" key="1">
    <citation type="submission" date="2019-12" db="EMBL/GenBank/DDBJ databases">
        <authorList>
            <person name="Scholz U."/>
            <person name="Mascher M."/>
            <person name="Fiebig A."/>
        </authorList>
    </citation>
    <scope>NUCLEOTIDE SEQUENCE</scope>
</reference>
<organism evidence="2">
    <name type="scientific">Spirodela intermedia</name>
    <name type="common">Intermediate duckweed</name>
    <dbReference type="NCBI Taxonomy" id="51605"/>
    <lineage>
        <taxon>Eukaryota</taxon>
        <taxon>Viridiplantae</taxon>
        <taxon>Streptophyta</taxon>
        <taxon>Embryophyta</taxon>
        <taxon>Tracheophyta</taxon>
        <taxon>Spermatophyta</taxon>
        <taxon>Magnoliopsida</taxon>
        <taxon>Liliopsida</taxon>
        <taxon>Araceae</taxon>
        <taxon>Lemnoideae</taxon>
        <taxon>Spirodela</taxon>
    </lineage>
</organism>
<dbReference type="AlphaFoldDB" id="A0A7I8J5W7"/>
<dbReference type="Proteomes" id="UP001189122">
    <property type="component" value="Unassembled WGS sequence"/>
</dbReference>
<evidence type="ECO:0000313" key="3">
    <source>
        <dbReference type="Proteomes" id="UP001189122"/>
    </source>
</evidence>
<proteinExistence type="predicted"/>
<name>A0A7I8J5W7_SPIIN</name>
<keyword evidence="1" id="KW-0472">Membrane</keyword>
<protein>
    <submittedName>
        <fullName evidence="2">Uncharacterized protein</fullName>
    </submittedName>
</protein>
<evidence type="ECO:0000313" key="2">
    <source>
        <dbReference type="EMBL" id="CAA2626311.1"/>
    </source>
</evidence>
<dbReference type="PANTHER" id="PTHR37706">
    <property type="entry name" value="TRANSMEMBRANE PROTEIN"/>
    <property type="match status" value="1"/>
</dbReference>
<dbReference type="EMBL" id="LR743596">
    <property type="protein sequence ID" value="CAA2626311.1"/>
    <property type="molecule type" value="Genomic_DNA"/>
</dbReference>
<keyword evidence="1" id="KW-1133">Transmembrane helix</keyword>
<accession>A0A7I8J5W7</accession>
<gene>
    <name evidence="2" type="ORF">SI7747_09012015</name>
</gene>